<dbReference type="Proteomes" id="UP000235914">
    <property type="component" value="Unassembled WGS sequence"/>
</dbReference>
<dbReference type="InterPro" id="IPR012332">
    <property type="entry name" value="Autotransporter_pectin_lyase_C"/>
</dbReference>
<evidence type="ECO:0000256" key="1">
    <source>
        <dbReference type="ARBA" id="ARBA00004196"/>
    </source>
</evidence>
<evidence type="ECO:0000256" key="4">
    <source>
        <dbReference type="ARBA" id="ARBA00022452"/>
    </source>
</evidence>
<evidence type="ECO:0000256" key="7">
    <source>
        <dbReference type="ARBA" id="ARBA00022729"/>
    </source>
</evidence>
<sequence>MGGIMHQDASFQTYTDFGQNMGRYSTGATNALLQHLHADGVIISYTGGQADQKLAHEMISFESQTDRGNAAAVGYNFIATVWHNPTNMLDTVGLSGNVTFSANDIGASYAIRYQTIELDSRTRDKSGKFETGSAATDYKAGRLSKIITDVSPAAIYSGDISGSALVGQQVYRSGSGTMGVYNHSMQQTSLKAAYNYITGGVETLTGETHYNADAFRTSVSDSNFSAFGITAAKPLPFVSLGGDSGSPAYIWNEETNQYEFLACLQSGNSFRFSQFNGNCAWTSKIVDNYNVAVDCGAAQGGADHTVYINAVTRDGGEVIQGESASTRPWHGSVTDAAGNELADFIGLRSGSNTWKSLNNVMNSNNWYAYGDGYLNAGIPDLFVTQDLVFTASGDEVQRVVLNGNVDQGVGYTRFSRAEGSGSANFLLTSAEGESYMLNSAGYVVDAGVDVHVELTNSADYAREWRKTDEGNLFIEGKGNNYIGLNLGGSGATYLQREGGYAAYNVLANNGTRVIINDVGQIGRDFTFGNGGATLDFNGNSMEVWFSAVPEGTDAFTLHCLDEGGVIANLRRGTTSTLTFKEGGTWKGSFRDAGENGGSVLRVVYDGGDQQLVLNSILTSLSGSNGEDRSAFIVQSGTVLLKGTNTVHGMGSADGHSSNRLFNALDWHYADAAMDVEVRDGATFRLGDHARLQGDVNVLSGGTLLVNEGVQHELEHIEGGQKLERTSAISDYWGLHGNVSLQSGARMQIAFSEGATVGMELKGGINGDGSLNISLGSNGLRLVLSGDNSSLSGEKILESSTVLGTSLASMGDAGSRQWVVGEQGVLASLSFTSDVSSSRILSYIDSSSSGVLALASDRTETLDMSSHASLFIGALEGTEVHYGSADTALGTNAAGQWLLGGGGGALYVDALLEGENRQLVIGNSYGTGKVVLTNAANTASGTIMFGGGVTLDYTEGALGNLHFDLSYTNASYYTEGGSREFLSSYVNENADGILLLDRTPEAAIDLRNHSLLAHGSSDSGAGTVFTGDILLNEGQSYRFSGSGNLIMEHLSAGHDVIVDGQTFSGGSLTLTGDSLVTGAVSIMGHRESSPSSSGSMSLSLQTDNALKDASCVTISEGGILNINGTTQTLNNVVLNAGGSISGEGTLVLAVPDTGMTLAGSLEVATVIKQDAGNLTLGGTGSYNSLQVQAGTVTLGSNTAFSSSGTTDFYAGTGLLLNGKTANGRVVLHGEGSEGVSVSGGGTFSGTLAVASGTGYVTGNTTFAGLDVASGAMLSLGGSGNFSVRGQNVNASGGTILVKDGSHAFNLAYNGNGSNQILRGTLSVADGASLTLQSNGANLGYSQTKTLNSVRIEEGGRLDLSCTQYNTVWAVNSLSGGGELNWDCSKNNYYSSQLLLGGNGRFSGTINYRSTNETSGYKYQNYLIFNSDQAVSDAVVNMYGKSGQAMASMGINTNHLSLRGLDGNANTYLFAGGAKAGNQLPFIQGFVLDTAQASSRRATLTISAREGENHTFSGTVNGSASAGLSLVMDGAGTQTFNGASVTLHDVSVTGGGTLNLTAANLSVLGNLTLSGGATLALNSGYDLSAGKTLSLMGSSANTATLNMGGAENALTLSGGVLSFTGGVLCTDSATLHIAGGGLAFAESLAEQTINFTETASIKTGVTYWLADGDWSSFRNGALASEALPYLNADFSIADTGLYVTFSAADGVSIWDGTETSNSWTASKFGNAAPLPGEDTAAIFNESAGSHVVNIATTAEVASLLIDADNGYTFAAAGDNLVSSGSLTHSGRGTTVIESGVRITGTASIESGELVVKDRETLAGAITGTGTLGIDWGSESGSLSTENLGTLHIISGRYEGGSPAGLVRVDDGG</sequence>
<evidence type="ECO:0000256" key="2">
    <source>
        <dbReference type="ARBA" id="ARBA00004442"/>
    </source>
</evidence>
<dbReference type="EMBL" id="PJKN01000007">
    <property type="protein sequence ID" value="PNC53797.1"/>
    <property type="molecule type" value="Genomic_DNA"/>
</dbReference>
<dbReference type="GO" id="GO:0006508">
    <property type="term" value="P:proteolysis"/>
    <property type="evidence" value="ECO:0007669"/>
    <property type="project" value="InterPro"/>
</dbReference>
<keyword evidence="6" id="KW-0812">Transmembrane</keyword>
<feature type="domain" description="Peptidase S6" evidence="10">
    <location>
        <begin position="3"/>
        <end position="291"/>
    </location>
</feature>
<comment type="caution">
    <text evidence="11">The sequence shown here is derived from an EMBL/GenBank/DDBJ whole genome shotgun (WGS) entry which is preliminary data.</text>
</comment>
<protein>
    <recommendedName>
        <fullName evidence="10">Peptidase S6 domain-containing protein</fullName>
    </recommendedName>
</protein>
<keyword evidence="9" id="KW-0998">Cell outer membrane</keyword>
<evidence type="ECO:0000313" key="11">
    <source>
        <dbReference type="EMBL" id="PNC53797.1"/>
    </source>
</evidence>
<evidence type="ECO:0000313" key="12">
    <source>
        <dbReference type="Proteomes" id="UP000235914"/>
    </source>
</evidence>
<keyword evidence="8" id="KW-0472">Membrane</keyword>
<keyword evidence="7" id="KW-0732">Signal</keyword>
<comment type="subcellular location">
    <subcellularLocation>
        <location evidence="1">Cell envelope</location>
    </subcellularLocation>
    <subcellularLocation>
        <location evidence="2">Cell outer membrane</location>
    </subcellularLocation>
    <subcellularLocation>
        <location evidence="3">Secreted</location>
    </subcellularLocation>
</comment>
<reference evidence="11 12" key="1">
    <citation type="journal article" date="2017" name="BMC Genomics">
        <title>Genome sequencing of 39 Akkermansia muciniphila isolates reveals its population structure, genomic and functional diverisity, and global distribution in mammalian gut microbiotas.</title>
        <authorList>
            <person name="Guo X."/>
            <person name="Li S."/>
            <person name="Zhang J."/>
            <person name="Wu F."/>
            <person name="Li X."/>
            <person name="Wu D."/>
            <person name="Zhang M."/>
            <person name="Ou Z."/>
            <person name="Jie Z."/>
            <person name="Yan Q."/>
            <person name="Li P."/>
            <person name="Yi J."/>
            <person name="Peng Y."/>
        </authorList>
    </citation>
    <scope>NUCLEOTIDE SEQUENCE [LARGE SCALE GENOMIC DNA]</scope>
    <source>
        <strain evidence="11 12">GP43</strain>
    </source>
</reference>
<dbReference type="GO" id="GO:0005576">
    <property type="term" value="C:extracellular region"/>
    <property type="evidence" value="ECO:0007669"/>
    <property type="project" value="UniProtKB-SubCell"/>
</dbReference>
<dbReference type="InterPro" id="IPR000710">
    <property type="entry name" value="Peptidase_S6"/>
</dbReference>
<dbReference type="InterPro" id="IPR030396">
    <property type="entry name" value="Peptidase_S6_dom"/>
</dbReference>
<dbReference type="Gene3D" id="2.40.10.120">
    <property type="match status" value="1"/>
</dbReference>
<dbReference type="RefSeq" id="WP_102736081.1">
    <property type="nucleotide sequence ID" value="NZ_PJKN01000007.1"/>
</dbReference>
<evidence type="ECO:0000256" key="3">
    <source>
        <dbReference type="ARBA" id="ARBA00004613"/>
    </source>
</evidence>
<keyword evidence="4" id="KW-1134">Transmembrane beta strand</keyword>
<keyword evidence="5" id="KW-0964">Secreted</keyword>
<dbReference type="InterPro" id="IPR011050">
    <property type="entry name" value="Pectin_lyase_fold/virulence"/>
</dbReference>
<evidence type="ECO:0000256" key="6">
    <source>
        <dbReference type="ARBA" id="ARBA00022692"/>
    </source>
</evidence>
<name>A0AAP8NJA5_9BACT</name>
<dbReference type="Pfam" id="PF02395">
    <property type="entry name" value="Peptidase_S6"/>
    <property type="match status" value="1"/>
</dbReference>
<evidence type="ECO:0000256" key="9">
    <source>
        <dbReference type="ARBA" id="ARBA00023237"/>
    </source>
</evidence>
<dbReference type="GO" id="GO:0004252">
    <property type="term" value="F:serine-type endopeptidase activity"/>
    <property type="evidence" value="ECO:0007669"/>
    <property type="project" value="InterPro"/>
</dbReference>
<dbReference type="PRINTS" id="PR00921">
    <property type="entry name" value="IGASERPTASE"/>
</dbReference>
<evidence type="ECO:0000256" key="8">
    <source>
        <dbReference type="ARBA" id="ARBA00023136"/>
    </source>
</evidence>
<dbReference type="GO" id="GO:0009279">
    <property type="term" value="C:cell outer membrane"/>
    <property type="evidence" value="ECO:0007669"/>
    <property type="project" value="UniProtKB-SubCell"/>
</dbReference>
<gene>
    <name evidence="11" type="ORF">CXU09_10895</name>
</gene>
<dbReference type="PROSITE" id="PS51691">
    <property type="entry name" value="PEPTIDASE_S6"/>
    <property type="match status" value="1"/>
</dbReference>
<evidence type="ECO:0000256" key="5">
    <source>
        <dbReference type="ARBA" id="ARBA00022525"/>
    </source>
</evidence>
<dbReference type="SUPFAM" id="SSF51126">
    <property type="entry name" value="Pectin lyase-like"/>
    <property type="match status" value="1"/>
</dbReference>
<organism evidence="11 12">
    <name type="scientific">Akkermansia muciniphila</name>
    <dbReference type="NCBI Taxonomy" id="239935"/>
    <lineage>
        <taxon>Bacteria</taxon>
        <taxon>Pseudomonadati</taxon>
        <taxon>Verrucomicrobiota</taxon>
        <taxon>Verrucomicrobiia</taxon>
        <taxon>Verrucomicrobiales</taxon>
        <taxon>Akkermansiaceae</taxon>
        <taxon>Akkermansia</taxon>
    </lineage>
</organism>
<evidence type="ECO:0000259" key="10">
    <source>
        <dbReference type="PROSITE" id="PS51691"/>
    </source>
</evidence>
<proteinExistence type="predicted"/>
<dbReference type="Gene3D" id="2.160.20.20">
    <property type="match status" value="1"/>
</dbReference>
<accession>A0AAP8NJA5</accession>